<accession>A0A3D9H086</accession>
<dbReference type="Gene3D" id="1.10.287.110">
    <property type="entry name" value="DnaJ domain"/>
    <property type="match status" value="1"/>
</dbReference>
<protein>
    <submittedName>
        <fullName evidence="2">Uncharacterized protein</fullName>
    </submittedName>
</protein>
<dbReference type="Proteomes" id="UP000256980">
    <property type="component" value="Unassembled WGS sequence"/>
</dbReference>
<comment type="caution">
    <text evidence="2">The sequence shown here is derived from an EMBL/GenBank/DDBJ whole genome shotgun (WGS) entry which is preliminary data.</text>
</comment>
<keyword evidence="1" id="KW-0472">Membrane</keyword>
<dbReference type="AlphaFoldDB" id="A0A3D9H086"/>
<reference evidence="2 3" key="1">
    <citation type="submission" date="2018-07" db="EMBL/GenBank/DDBJ databases">
        <title>Genomic Encyclopedia of Type Strains, Phase III (KMG-III): the genomes of soil and plant-associated and newly described type strains.</title>
        <authorList>
            <person name="Whitman W."/>
        </authorList>
    </citation>
    <scope>NUCLEOTIDE SEQUENCE [LARGE SCALE GENOMIC DNA]</scope>
    <source>
        <strain evidence="2 3">CECT 7946</strain>
    </source>
</reference>
<dbReference type="EMBL" id="QRDV01000007">
    <property type="protein sequence ID" value="RED42927.1"/>
    <property type="molecule type" value="Genomic_DNA"/>
</dbReference>
<evidence type="ECO:0000256" key="1">
    <source>
        <dbReference type="SAM" id="Phobius"/>
    </source>
</evidence>
<organism evidence="2 3">
    <name type="scientific">Winogradskyella eximia</name>
    <dbReference type="NCBI Taxonomy" id="262006"/>
    <lineage>
        <taxon>Bacteria</taxon>
        <taxon>Pseudomonadati</taxon>
        <taxon>Bacteroidota</taxon>
        <taxon>Flavobacteriia</taxon>
        <taxon>Flavobacteriales</taxon>
        <taxon>Flavobacteriaceae</taxon>
        <taxon>Winogradskyella</taxon>
    </lineage>
</organism>
<dbReference type="SUPFAM" id="SSF46565">
    <property type="entry name" value="Chaperone J-domain"/>
    <property type="match status" value="1"/>
</dbReference>
<evidence type="ECO:0000313" key="3">
    <source>
        <dbReference type="Proteomes" id="UP000256980"/>
    </source>
</evidence>
<feature type="transmembrane region" description="Helical" evidence="1">
    <location>
        <begin position="35"/>
        <end position="52"/>
    </location>
</feature>
<keyword evidence="1" id="KW-1133">Transmembrane helix</keyword>
<keyword evidence="3" id="KW-1185">Reference proteome</keyword>
<evidence type="ECO:0000313" key="2">
    <source>
        <dbReference type="EMBL" id="RED42927.1"/>
    </source>
</evidence>
<sequence length="148" mass="17340">MIMNNVQIKKDSISVDSISKVVEVAKINEEFSVNIWLYVAIIEFLIIGFLIYKITKKKTDLDFSDISKYKLKSAKSSQVDMENVMNSINGSKELYKQLSKRCHPDRFINSEKQELAETIFQDITKHKRNFQKLSELKERAKEELEIKM</sequence>
<name>A0A3D9H086_9FLAO</name>
<dbReference type="InterPro" id="IPR036869">
    <property type="entry name" value="J_dom_sf"/>
</dbReference>
<proteinExistence type="predicted"/>
<gene>
    <name evidence="2" type="ORF">DFQ10_107112</name>
</gene>
<keyword evidence="1" id="KW-0812">Transmembrane</keyword>